<comment type="subcellular location">
    <subcellularLocation>
        <location evidence="1">Cytoplasm</location>
    </subcellularLocation>
</comment>
<sequence>MPTTAPPPPSLYELPPDEDQLAAMSIYDVPPGPLPYNPRQYDSLPGPSTSQLYDVPPVLEENTDHFNKLAEELLSTEERYLGDLLLAKKLFHDNLITLPYRREVETIFRHWDQLINVSRKIYLGLKKCTSPGHVIISEIDSLSVFVAFCSHQQMALDALNQLLTHPDAQKLYTKCTSSVEARGMSLSTFLLMPLGRITRSVSMFLMGYPLLIEKILKESDPKGDLHQDLDTALQLLRALVSEVNHAVTEEENVFLLRWAQSHVKCPPSLRLDFTSDTRLLVCEQQCTSSMDESVGAGD</sequence>
<feature type="domain" description="DH" evidence="3">
    <location>
        <begin position="65"/>
        <end position="246"/>
    </location>
</feature>
<dbReference type="Gene3D" id="1.20.900.10">
    <property type="entry name" value="Dbl homology (DH) domain"/>
    <property type="match status" value="1"/>
</dbReference>
<dbReference type="PROSITE" id="PS50010">
    <property type="entry name" value="DH_2"/>
    <property type="match status" value="1"/>
</dbReference>
<proteinExistence type="predicted"/>
<dbReference type="EMBL" id="KZ354109">
    <property type="protein sequence ID" value="PIO61157.1"/>
    <property type="molecule type" value="Genomic_DNA"/>
</dbReference>
<organism evidence="4 5">
    <name type="scientific">Teladorsagia circumcincta</name>
    <name type="common">Brown stomach worm</name>
    <name type="synonym">Ostertagia circumcincta</name>
    <dbReference type="NCBI Taxonomy" id="45464"/>
    <lineage>
        <taxon>Eukaryota</taxon>
        <taxon>Metazoa</taxon>
        <taxon>Ecdysozoa</taxon>
        <taxon>Nematoda</taxon>
        <taxon>Chromadorea</taxon>
        <taxon>Rhabditida</taxon>
        <taxon>Rhabditina</taxon>
        <taxon>Rhabditomorpha</taxon>
        <taxon>Strongyloidea</taxon>
        <taxon>Trichostrongylidae</taxon>
        <taxon>Teladorsagia</taxon>
    </lineage>
</organism>
<dbReference type="PANTHER" id="PTHR46006">
    <property type="entry name" value="RHO GUANINE NUCLEOTIDE EXCHANGE FACTOR AT 64C, ISOFORM A"/>
    <property type="match status" value="1"/>
</dbReference>
<accession>A0A2G9TT96</accession>
<dbReference type="Pfam" id="PF00621">
    <property type="entry name" value="RhoGEF"/>
    <property type="match status" value="1"/>
</dbReference>
<dbReference type="AlphaFoldDB" id="A0A2G9TT96"/>
<dbReference type="Proteomes" id="UP000230423">
    <property type="component" value="Unassembled WGS sequence"/>
</dbReference>
<dbReference type="SMART" id="SM00325">
    <property type="entry name" value="RhoGEF"/>
    <property type="match status" value="1"/>
</dbReference>
<evidence type="ECO:0000256" key="1">
    <source>
        <dbReference type="ARBA" id="ARBA00004496"/>
    </source>
</evidence>
<dbReference type="InterPro" id="IPR035899">
    <property type="entry name" value="DBL_dom_sf"/>
</dbReference>
<dbReference type="GO" id="GO:0005085">
    <property type="term" value="F:guanyl-nucleotide exchange factor activity"/>
    <property type="evidence" value="ECO:0007669"/>
    <property type="project" value="InterPro"/>
</dbReference>
<evidence type="ECO:0000256" key="2">
    <source>
        <dbReference type="ARBA" id="ARBA00022490"/>
    </source>
</evidence>
<dbReference type="PANTHER" id="PTHR46006:SF6">
    <property type="entry name" value="INTERSECTIN-2 ISOFORM X1"/>
    <property type="match status" value="1"/>
</dbReference>
<dbReference type="SUPFAM" id="SSF48065">
    <property type="entry name" value="DBL homology domain (DH-domain)"/>
    <property type="match status" value="1"/>
</dbReference>
<protein>
    <submittedName>
        <fullName evidence="4">RhoGEF domain protein</fullName>
    </submittedName>
</protein>
<reference evidence="4 5" key="1">
    <citation type="submission" date="2015-09" db="EMBL/GenBank/DDBJ databases">
        <title>Draft genome of the parasitic nematode Teladorsagia circumcincta isolate WARC Sus (inbred).</title>
        <authorList>
            <person name="Mitreva M."/>
        </authorList>
    </citation>
    <scope>NUCLEOTIDE SEQUENCE [LARGE SCALE GENOMIC DNA]</scope>
    <source>
        <strain evidence="4 5">S</strain>
    </source>
</reference>
<name>A0A2G9TT96_TELCI</name>
<evidence type="ECO:0000313" key="5">
    <source>
        <dbReference type="Proteomes" id="UP000230423"/>
    </source>
</evidence>
<evidence type="ECO:0000259" key="3">
    <source>
        <dbReference type="PROSITE" id="PS50010"/>
    </source>
</evidence>
<dbReference type="InterPro" id="IPR000219">
    <property type="entry name" value="DH_dom"/>
</dbReference>
<dbReference type="GO" id="GO:0035025">
    <property type="term" value="P:positive regulation of Rho protein signal transduction"/>
    <property type="evidence" value="ECO:0007669"/>
    <property type="project" value="TreeGrafter"/>
</dbReference>
<dbReference type="OrthoDB" id="2015333at2759"/>
<gene>
    <name evidence="4" type="ORF">TELCIR_17328</name>
</gene>
<evidence type="ECO:0000313" key="4">
    <source>
        <dbReference type="EMBL" id="PIO61157.1"/>
    </source>
</evidence>
<dbReference type="GO" id="GO:0005737">
    <property type="term" value="C:cytoplasm"/>
    <property type="evidence" value="ECO:0007669"/>
    <property type="project" value="UniProtKB-SubCell"/>
</dbReference>
<dbReference type="InterPro" id="IPR051480">
    <property type="entry name" value="Endocytic_GEF_Adapter"/>
</dbReference>
<keyword evidence="2" id="KW-0963">Cytoplasm</keyword>
<keyword evidence="5" id="KW-1185">Reference proteome</keyword>